<dbReference type="Pfam" id="PF02641">
    <property type="entry name" value="DUF190"/>
    <property type="match status" value="1"/>
</dbReference>
<dbReference type="EMBL" id="JADEXS010000093">
    <property type="protein sequence ID" value="MBE9022639.1"/>
    <property type="molecule type" value="Genomic_DNA"/>
</dbReference>
<dbReference type="Proteomes" id="UP000622533">
    <property type="component" value="Unassembled WGS sequence"/>
</dbReference>
<dbReference type="InterPro" id="IPR003793">
    <property type="entry name" value="UPF0166"/>
</dbReference>
<dbReference type="PANTHER" id="PTHR35983:SF1">
    <property type="entry name" value="UPF0166 PROTEIN TM_0021"/>
    <property type="match status" value="1"/>
</dbReference>
<name>A0A8J6ZW23_DESMC</name>
<dbReference type="InterPro" id="IPR015867">
    <property type="entry name" value="N-reg_PII/ATP_PRibTrfase_C"/>
</dbReference>
<organism evidence="2 3">
    <name type="scientific">Desmonostoc muscorum LEGE 12446</name>
    <dbReference type="NCBI Taxonomy" id="1828758"/>
    <lineage>
        <taxon>Bacteria</taxon>
        <taxon>Bacillati</taxon>
        <taxon>Cyanobacteriota</taxon>
        <taxon>Cyanophyceae</taxon>
        <taxon>Nostocales</taxon>
        <taxon>Nostocaceae</taxon>
        <taxon>Desmonostoc</taxon>
    </lineage>
</organism>
<dbReference type="SUPFAM" id="SSF54913">
    <property type="entry name" value="GlnB-like"/>
    <property type="match status" value="1"/>
</dbReference>
<reference evidence="2" key="1">
    <citation type="submission" date="2020-10" db="EMBL/GenBank/DDBJ databases">
        <authorList>
            <person name="Castelo-Branco R."/>
            <person name="Eusebio N."/>
            <person name="Adriana R."/>
            <person name="Vieira A."/>
            <person name="Brugerolle De Fraissinette N."/>
            <person name="Rezende De Castro R."/>
            <person name="Schneider M.P."/>
            <person name="Vasconcelos V."/>
            <person name="Leao P.N."/>
        </authorList>
    </citation>
    <scope>NUCLEOTIDE SEQUENCE</scope>
    <source>
        <strain evidence="2">LEGE 12446</strain>
    </source>
</reference>
<dbReference type="PANTHER" id="PTHR35983">
    <property type="entry name" value="UPF0166 PROTEIN TM_0021"/>
    <property type="match status" value="1"/>
</dbReference>
<accession>A0A8J6ZW23</accession>
<evidence type="ECO:0000313" key="2">
    <source>
        <dbReference type="EMBL" id="MBE9022639.1"/>
    </source>
</evidence>
<proteinExistence type="inferred from homology"/>
<sequence>MTTWKQLTIYVSELDCWEHQPLHQVLLGMARRQGLTGVTVVRAISGYGKHGVFRTLNKLDPSTESSALPLLVTVIDSETAITEFFSLVKHMLKDKFVTCQTIEVLSTGV</sequence>
<dbReference type="AlphaFoldDB" id="A0A8J6ZW23"/>
<gene>
    <name evidence="2" type="ORF">IQ276_09420</name>
</gene>
<evidence type="ECO:0000313" key="3">
    <source>
        <dbReference type="Proteomes" id="UP000622533"/>
    </source>
</evidence>
<keyword evidence="3" id="KW-1185">Reference proteome</keyword>
<dbReference type="Gene3D" id="3.30.70.120">
    <property type="match status" value="1"/>
</dbReference>
<comment type="caution">
    <text evidence="2">The sequence shown here is derived from an EMBL/GenBank/DDBJ whole genome shotgun (WGS) entry which is preliminary data.</text>
</comment>
<comment type="similarity">
    <text evidence="1">Belongs to the UPF0166 family.</text>
</comment>
<dbReference type="RefSeq" id="WP_193915458.1">
    <property type="nucleotide sequence ID" value="NZ_JADEXS020000002.1"/>
</dbReference>
<protein>
    <submittedName>
        <fullName evidence="2">DUF190 domain-containing protein</fullName>
    </submittedName>
</protein>
<evidence type="ECO:0000256" key="1">
    <source>
        <dbReference type="ARBA" id="ARBA00010554"/>
    </source>
</evidence>
<dbReference type="InterPro" id="IPR011322">
    <property type="entry name" value="N-reg_PII-like_a/b"/>
</dbReference>